<dbReference type="EMBL" id="JAAOIW010000005">
    <property type="protein sequence ID" value="NHN31124.1"/>
    <property type="molecule type" value="Genomic_DNA"/>
</dbReference>
<organism evidence="1 2">
    <name type="scientific">Paenibacillus agricola</name>
    <dbReference type="NCBI Taxonomy" id="2716264"/>
    <lineage>
        <taxon>Bacteria</taxon>
        <taxon>Bacillati</taxon>
        <taxon>Bacillota</taxon>
        <taxon>Bacilli</taxon>
        <taxon>Bacillales</taxon>
        <taxon>Paenibacillaceae</taxon>
        <taxon>Paenibacillus</taxon>
    </lineage>
</organism>
<dbReference type="Proteomes" id="UP001165962">
    <property type="component" value="Unassembled WGS sequence"/>
</dbReference>
<keyword evidence="2" id="KW-1185">Reference proteome</keyword>
<dbReference type="RefSeq" id="WP_166150874.1">
    <property type="nucleotide sequence ID" value="NZ_JAAOIW010000005.1"/>
</dbReference>
<proteinExistence type="predicted"/>
<evidence type="ECO:0000313" key="1">
    <source>
        <dbReference type="EMBL" id="NHN31124.1"/>
    </source>
</evidence>
<reference evidence="1" key="1">
    <citation type="submission" date="2020-03" db="EMBL/GenBank/DDBJ databases">
        <title>Draft sequencing of Paenibacilllus sp. S3N08.</title>
        <authorList>
            <person name="Kim D.-U."/>
        </authorList>
    </citation>
    <scope>NUCLEOTIDE SEQUENCE</scope>
    <source>
        <strain evidence="1">S3N08</strain>
    </source>
</reference>
<sequence length="108" mass="11862">MASEGSGYQKLANVIKKRGFNEFDKLEFATVISLIPTLIKVDGMTENLDAYDLVFAESLTDHTRTVTIAGGVETEMLVKSPLIVGDRVIVSSMNEGQTYFVIEKAVMI</sequence>
<dbReference type="InterPro" id="IPR022555">
    <property type="entry name" value="DUF2577"/>
</dbReference>
<comment type="caution">
    <text evidence="1">The sequence shown here is derived from an EMBL/GenBank/DDBJ whole genome shotgun (WGS) entry which is preliminary data.</text>
</comment>
<evidence type="ECO:0000313" key="2">
    <source>
        <dbReference type="Proteomes" id="UP001165962"/>
    </source>
</evidence>
<gene>
    <name evidence="1" type="ORF">G9U52_14895</name>
</gene>
<accession>A0ABX0J4A4</accession>
<protein>
    <submittedName>
        <fullName evidence="1">DUF2577 family protein</fullName>
    </submittedName>
</protein>
<name>A0ABX0J4A4_9BACL</name>
<dbReference type="Pfam" id="PF10844">
    <property type="entry name" value="DUF2577"/>
    <property type="match status" value="1"/>
</dbReference>